<sequence length="356" mass="40834">MRHTADTAIAWTEAGYVPDSVIRAGIRRLNRARLTAVRAHDAASAVEMLESFIARMNGADIAPQPDRANEQHYEVPAEFFARVLGRHAKYSCAWWDGGADDLDQAETDALAVTAARAGLDDGQRVLDLGCGWGSLSLWTAERYPASEVLAISNSSAQRRWIEALARERGLDNIRVETVDMNRFDTEARFDRIVSVEMFEHMRNYRELFRRVSGWLKPEGRFFMHIFCHRLCAYEFIDSGPSDWMSRHFFAGGMMPSADLPLRFQDHLRLAHRAVWNGTNYQKTANAWLQRLDASRDTVLALFRETYGADRAEQWLQRWRMFFMACAELFGHDDGQEWFVGHYLFRRGDTVAGEPGR</sequence>
<protein>
    <submittedName>
        <fullName evidence="2">Cyclopropane-fatty-acyl-phospholipid synthase family protein</fullName>
        <ecNumber evidence="2">2.1.1.-</ecNumber>
    </submittedName>
</protein>
<dbReference type="AlphaFoldDB" id="A0AAW9R7V7"/>
<keyword evidence="2" id="KW-0489">Methyltransferase</keyword>
<keyword evidence="2" id="KW-0808">Transferase</keyword>
<comment type="caution">
    <text evidence="2">The sequence shown here is derived from an EMBL/GenBank/DDBJ whole genome shotgun (WGS) entry which is preliminary data.</text>
</comment>
<dbReference type="GO" id="GO:0008168">
    <property type="term" value="F:methyltransferase activity"/>
    <property type="evidence" value="ECO:0007669"/>
    <property type="project" value="UniProtKB-KW"/>
</dbReference>
<organism evidence="2 3">
    <name type="scientific">Elongatibacter sediminis</name>
    <dbReference type="NCBI Taxonomy" id="3119006"/>
    <lineage>
        <taxon>Bacteria</taxon>
        <taxon>Pseudomonadati</taxon>
        <taxon>Pseudomonadota</taxon>
        <taxon>Gammaproteobacteria</taxon>
        <taxon>Chromatiales</taxon>
        <taxon>Wenzhouxiangellaceae</taxon>
        <taxon>Elongatibacter</taxon>
    </lineage>
</organism>
<dbReference type="GO" id="GO:0008610">
    <property type="term" value="P:lipid biosynthetic process"/>
    <property type="evidence" value="ECO:0007669"/>
    <property type="project" value="InterPro"/>
</dbReference>
<name>A0AAW9R7V7_9GAMM</name>
<dbReference type="EC" id="2.1.1.-" evidence="2"/>
<dbReference type="FunFam" id="3.40.50.150:FF:000554">
    <property type="entry name" value="Cation-transporting ATPase"/>
    <property type="match status" value="1"/>
</dbReference>
<keyword evidence="3" id="KW-1185">Reference proteome</keyword>
<dbReference type="PANTHER" id="PTHR43832">
    <property type="match status" value="1"/>
</dbReference>
<dbReference type="Proteomes" id="UP001359886">
    <property type="component" value="Unassembled WGS sequence"/>
</dbReference>
<evidence type="ECO:0000256" key="1">
    <source>
        <dbReference type="PIRSR" id="PIRSR003085-1"/>
    </source>
</evidence>
<dbReference type="SUPFAM" id="SSF53335">
    <property type="entry name" value="S-adenosyl-L-methionine-dependent methyltransferases"/>
    <property type="match status" value="1"/>
</dbReference>
<dbReference type="Gene3D" id="3.40.50.150">
    <property type="entry name" value="Vaccinia Virus protein VP39"/>
    <property type="match status" value="1"/>
</dbReference>
<dbReference type="EMBL" id="JAZHOG010000009">
    <property type="protein sequence ID" value="MEJ8568662.1"/>
    <property type="molecule type" value="Genomic_DNA"/>
</dbReference>
<feature type="active site" evidence="1">
    <location>
        <position position="325"/>
    </location>
</feature>
<dbReference type="RefSeq" id="WP_354695985.1">
    <property type="nucleotide sequence ID" value="NZ_JAZHOG010000009.1"/>
</dbReference>
<evidence type="ECO:0000313" key="3">
    <source>
        <dbReference type="Proteomes" id="UP001359886"/>
    </source>
</evidence>
<dbReference type="Pfam" id="PF02353">
    <property type="entry name" value="CMAS"/>
    <property type="match status" value="1"/>
</dbReference>
<dbReference type="PIRSF" id="PIRSF003085">
    <property type="entry name" value="CMAS"/>
    <property type="match status" value="1"/>
</dbReference>
<evidence type="ECO:0000313" key="2">
    <source>
        <dbReference type="EMBL" id="MEJ8568662.1"/>
    </source>
</evidence>
<accession>A0AAW9R7V7</accession>
<dbReference type="CDD" id="cd02440">
    <property type="entry name" value="AdoMet_MTases"/>
    <property type="match status" value="1"/>
</dbReference>
<dbReference type="GO" id="GO:0032259">
    <property type="term" value="P:methylation"/>
    <property type="evidence" value="ECO:0007669"/>
    <property type="project" value="UniProtKB-KW"/>
</dbReference>
<gene>
    <name evidence="2" type="ORF">V3330_13600</name>
</gene>
<reference evidence="2 3" key="1">
    <citation type="submission" date="2024-02" db="EMBL/GenBank/DDBJ databases">
        <title>A novel Wenzhouxiangellaceae bacterium, isolated from coastal sediments.</title>
        <authorList>
            <person name="Du Z.-J."/>
            <person name="Ye Y.-Q."/>
            <person name="Zhang X.-Y."/>
        </authorList>
    </citation>
    <scope>NUCLEOTIDE SEQUENCE [LARGE SCALE GENOMIC DNA]</scope>
    <source>
        <strain evidence="2 3">CH-27</strain>
    </source>
</reference>
<dbReference type="InterPro" id="IPR029063">
    <property type="entry name" value="SAM-dependent_MTases_sf"/>
</dbReference>
<proteinExistence type="predicted"/>
<dbReference type="PANTHER" id="PTHR43832:SF1">
    <property type="entry name" value="S-ADENOSYL-L-METHIONINE-DEPENDENT METHYLTRANSFERASES SUPERFAMILY PROTEIN"/>
    <property type="match status" value="1"/>
</dbReference>
<dbReference type="InterPro" id="IPR003333">
    <property type="entry name" value="CMAS"/>
</dbReference>